<dbReference type="Gene3D" id="1.10.10.60">
    <property type="entry name" value="Homeodomain-like"/>
    <property type="match status" value="1"/>
</dbReference>
<dbReference type="EMBL" id="KN122916">
    <property type="protein sequence ID" value="KFO27424.1"/>
    <property type="molecule type" value="Genomic_DNA"/>
</dbReference>
<keyword evidence="4" id="KW-1185">Reference proteome</keyword>
<dbReference type="InterPro" id="IPR009057">
    <property type="entry name" value="Homeodomain-like_sf"/>
</dbReference>
<name>A0A091D5N4_FUKDA</name>
<proteinExistence type="predicted"/>
<dbReference type="GO" id="GO:0006450">
    <property type="term" value="P:regulation of translational fidelity"/>
    <property type="evidence" value="ECO:0007669"/>
    <property type="project" value="InterPro"/>
</dbReference>
<sequence>MSTLEKEKEEAEARMQPTSKKAEKSTGGGGSRSKNWSENDLQLLTKAVKVFLAGTNSRWEVIANNMNFRSTSGVKRTAKDVIGKAKSLQKLDPWQKRRHKQKGF</sequence>
<protein>
    <submittedName>
        <fullName evidence="3">DnaJ like protein subfamily C member 2</fullName>
    </submittedName>
</protein>
<accession>A0A091D5N4</accession>
<evidence type="ECO:0000256" key="1">
    <source>
        <dbReference type="SAM" id="MobiDB-lite"/>
    </source>
</evidence>
<dbReference type="SUPFAM" id="SSF46689">
    <property type="entry name" value="Homeodomain-like"/>
    <property type="match status" value="1"/>
</dbReference>
<reference evidence="3 4" key="1">
    <citation type="submission" date="2013-11" db="EMBL/GenBank/DDBJ databases">
        <title>The Damaraland mole rat (Fukomys damarensis) genome and evolution of African mole rats.</title>
        <authorList>
            <person name="Gladyshev V.N."/>
            <person name="Fang X."/>
        </authorList>
    </citation>
    <scope>NUCLEOTIDE SEQUENCE [LARGE SCALE GENOMIC DNA]</scope>
    <source>
        <tissue evidence="3">Liver</tissue>
    </source>
</reference>
<dbReference type="Proteomes" id="UP000028990">
    <property type="component" value="Unassembled WGS sequence"/>
</dbReference>
<dbReference type="PANTHER" id="PTHR43999">
    <property type="entry name" value="DNAJ HOMOLOG SUBFAMILY C MEMBER 2"/>
    <property type="match status" value="1"/>
</dbReference>
<feature type="domain" description="Myb-like" evidence="2">
    <location>
        <begin position="32"/>
        <end position="91"/>
    </location>
</feature>
<dbReference type="PANTHER" id="PTHR43999:SF1">
    <property type="entry name" value="DNAJ HOMOLOG SUBFAMILY C MEMBER 2"/>
    <property type="match status" value="1"/>
</dbReference>
<dbReference type="AlphaFoldDB" id="A0A091D5N4"/>
<gene>
    <name evidence="3" type="ORF">H920_11177</name>
</gene>
<dbReference type="Pfam" id="PF23082">
    <property type="entry name" value="Myb_DNA-binding_2"/>
    <property type="match status" value="1"/>
</dbReference>
<feature type="region of interest" description="Disordered" evidence="1">
    <location>
        <begin position="1"/>
        <end position="38"/>
    </location>
</feature>
<dbReference type="GO" id="GO:0051083">
    <property type="term" value="P:'de novo' cotranslational protein folding"/>
    <property type="evidence" value="ECO:0007669"/>
    <property type="project" value="InterPro"/>
</dbReference>
<dbReference type="InterPro" id="IPR044634">
    <property type="entry name" value="Zuotin/DnaJC2"/>
</dbReference>
<organism evidence="3 4">
    <name type="scientific">Fukomys damarensis</name>
    <name type="common">Damaraland mole rat</name>
    <name type="synonym">Cryptomys damarensis</name>
    <dbReference type="NCBI Taxonomy" id="885580"/>
    <lineage>
        <taxon>Eukaryota</taxon>
        <taxon>Metazoa</taxon>
        <taxon>Chordata</taxon>
        <taxon>Craniata</taxon>
        <taxon>Vertebrata</taxon>
        <taxon>Euteleostomi</taxon>
        <taxon>Mammalia</taxon>
        <taxon>Eutheria</taxon>
        <taxon>Euarchontoglires</taxon>
        <taxon>Glires</taxon>
        <taxon>Rodentia</taxon>
        <taxon>Hystricomorpha</taxon>
        <taxon>Bathyergidae</taxon>
        <taxon>Fukomys</taxon>
    </lineage>
</organism>
<dbReference type="InterPro" id="IPR001005">
    <property type="entry name" value="SANT/Myb"/>
</dbReference>
<dbReference type="GO" id="GO:0030544">
    <property type="term" value="F:Hsp70 protein binding"/>
    <property type="evidence" value="ECO:0007669"/>
    <property type="project" value="InterPro"/>
</dbReference>
<dbReference type="GO" id="GO:0005829">
    <property type="term" value="C:cytosol"/>
    <property type="evidence" value="ECO:0007669"/>
    <property type="project" value="TreeGrafter"/>
</dbReference>
<dbReference type="SMART" id="SM00717">
    <property type="entry name" value="SANT"/>
    <property type="match status" value="1"/>
</dbReference>
<evidence type="ECO:0000313" key="4">
    <source>
        <dbReference type="Proteomes" id="UP000028990"/>
    </source>
</evidence>
<dbReference type="GO" id="GO:0043022">
    <property type="term" value="F:ribosome binding"/>
    <property type="evidence" value="ECO:0007669"/>
    <property type="project" value="InterPro"/>
</dbReference>
<evidence type="ECO:0000259" key="2">
    <source>
        <dbReference type="SMART" id="SM00717"/>
    </source>
</evidence>
<evidence type="ECO:0000313" key="3">
    <source>
        <dbReference type="EMBL" id="KFO27424.1"/>
    </source>
</evidence>
<dbReference type="CDD" id="cd00167">
    <property type="entry name" value="SANT"/>
    <property type="match status" value="1"/>
</dbReference>
<feature type="compositionally biased region" description="Basic and acidic residues" evidence="1">
    <location>
        <begin position="1"/>
        <end position="13"/>
    </location>
</feature>